<evidence type="ECO:0000256" key="5">
    <source>
        <dbReference type="ARBA" id="ARBA00023186"/>
    </source>
</evidence>
<feature type="binding site" evidence="8">
    <location>
        <position position="186"/>
    </location>
    <ligand>
        <name>Zn(2+)</name>
        <dbReference type="ChEBI" id="CHEBI:29105"/>
        <label>2</label>
    </ligand>
</feature>
<dbReference type="GO" id="GO:0051082">
    <property type="term" value="F:unfolded protein binding"/>
    <property type="evidence" value="ECO:0007669"/>
    <property type="project" value="UniProtKB-UniRule"/>
</dbReference>
<dbReference type="Pfam" id="PF00226">
    <property type="entry name" value="DnaJ"/>
    <property type="match status" value="1"/>
</dbReference>
<accession>A0A6M4J8W8</accession>
<dbReference type="InterPro" id="IPR008971">
    <property type="entry name" value="HSP40/DnaJ_pept-bd"/>
</dbReference>
<dbReference type="AlphaFoldDB" id="A0A6M4J8W8"/>
<dbReference type="HAMAP" id="MF_01152">
    <property type="entry name" value="DnaJ"/>
    <property type="match status" value="1"/>
</dbReference>
<dbReference type="InterPro" id="IPR036869">
    <property type="entry name" value="J_dom_sf"/>
</dbReference>
<dbReference type="SMART" id="SM00271">
    <property type="entry name" value="DnaJ"/>
    <property type="match status" value="1"/>
</dbReference>
<feature type="binding site" evidence="8">
    <location>
        <position position="143"/>
    </location>
    <ligand>
        <name>Zn(2+)</name>
        <dbReference type="ChEBI" id="CHEBI:29105"/>
        <label>1</label>
    </ligand>
</feature>
<dbReference type="InterPro" id="IPR012724">
    <property type="entry name" value="DnaJ"/>
</dbReference>
<dbReference type="CDD" id="cd10719">
    <property type="entry name" value="DnaJ_zf"/>
    <property type="match status" value="1"/>
</dbReference>
<comment type="caution">
    <text evidence="8">Lacks conserved residue(s) required for the propagation of feature annotation.</text>
</comment>
<dbReference type="GO" id="GO:0006260">
    <property type="term" value="P:DNA replication"/>
    <property type="evidence" value="ECO:0007669"/>
    <property type="project" value="UniProtKB-KW"/>
</dbReference>
<feature type="domain" description="CR-type" evidence="11">
    <location>
        <begin position="127"/>
        <end position="209"/>
    </location>
</feature>
<gene>
    <name evidence="8" type="primary">dnaJ</name>
    <name evidence="12" type="ORF">HLA87_01475</name>
</gene>
<dbReference type="KEGG" id="mmir:HLA87_01475"/>
<sequence>MSKKDYYEVLGVSKDASEKEIKHAYRKLAMQYHPDKLKDGTSDKKMQELNEAYEVLSDKQKRENYDKYGSEEGPQGFGDFGGFSGFGDIFSNFFNGFAGFGRNSFEPSRGNDMLMRLQITFNESIKGKEVKQNLDKWEVCSHCNGRGGATPADIVTCDSCHGSGQQQIQQRTPFGIINNTSVCNKCKGKGEQIINKCKVCSGKIYIKKEKVVTFSVPAGSDNGDRIKLTGYGGRGENGGSSGDLYVEINVQPHQYFQRDNLNIYLEYPVSFIDIIKENEVLVPTPYGTETIKLRRTYQNGKTLVLSGKGVRKSNRAGDLKILLKVIIPELSSSDMKKLSKDLEQYSDTTNTDFIKQFK</sequence>
<dbReference type="Gene3D" id="2.10.230.10">
    <property type="entry name" value="Heat shock protein DnaJ, cysteine-rich domain"/>
    <property type="match status" value="1"/>
</dbReference>
<dbReference type="PANTHER" id="PTHR43096">
    <property type="entry name" value="DNAJ HOMOLOG 1, MITOCHONDRIAL-RELATED"/>
    <property type="match status" value="1"/>
</dbReference>
<dbReference type="CDD" id="cd10747">
    <property type="entry name" value="DnaJ_C"/>
    <property type="match status" value="1"/>
</dbReference>
<feature type="domain" description="J" evidence="10">
    <location>
        <begin position="5"/>
        <end position="69"/>
    </location>
</feature>
<dbReference type="RefSeq" id="WP_171111209.1">
    <property type="nucleotide sequence ID" value="NZ_CP053096.1"/>
</dbReference>
<dbReference type="PANTHER" id="PTHR43096:SF10">
    <property type="entry name" value="CHAPERONE PROTEIN DNAJ A6, CHLOROPLASTIC"/>
    <property type="match status" value="1"/>
</dbReference>
<dbReference type="SUPFAM" id="SSF57938">
    <property type="entry name" value="DnaJ/Hsp40 cysteine-rich domain"/>
    <property type="match status" value="1"/>
</dbReference>
<dbReference type="CDD" id="cd06257">
    <property type="entry name" value="DnaJ"/>
    <property type="match status" value="1"/>
</dbReference>
<name>A0A6M4J8W8_9MOLU</name>
<protein>
    <recommendedName>
        <fullName evidence="7 8">Chaperone protein DnaJ</fullName>
    </recommendedName>
</protein>
<feature type="binding site" evidence="8">
    <location>
        <position position="197"/>
    </location>
    <ligand>
        <name>Zn(2+)</name>
        <dbReference type="ChEBI" id="CHEBI:29105"/>
        <label>1</label>
    </ligand>
</feature>
<feature type="binding site" evidence="8">
    <location>
        <position position="183"/>
    </location>
    <ligand>
        <name>Zn(2+)</name>
        <dbReference type="ChEBI" id="CHEBI:29105"/>
        <label>2</label>
    </ligand>
</feature>
<evidence type="ECO:0000313" key="13">
    <source>
        <dbReference type="Proteomes" id="UP000500686"/>
    </source>
</evidence>
<keyword evidence="3 8" id="KW-0863">Zinc-finger</keyword>
<dbReference type="Proteomes" id="UP000500686">
    <property type="component" value="Chromosome"/>
</dbReference>
<dbReference type="SUPFAM" id="SSF49493">
    <property type="entry name" value="HSP40/DnaJ peptide-binding domain"/>
    <property type="match status" value="2"/>
</dbReference>
<comment type="similarity">
    <text evidence="6 8">Belongs to the DnaJ family.</text>
</comment>
<dbReference type="GO" id="GO:0005524">
    <property type="term" value="F:ATP binding"/>
    <property type="evidence" value="ECO:0007669"/>
    <property type="project" value="InterPro"/>
</dbReference>
<evidence type="ECO:0000256" key="2">
    <source>
        <dbReference type="ARBA" id="ARBA00022737"/>
    </source>
</evidence>
<dbReference type="EMBL" id="CP053096">
    <property type="protein sequence ID" value="QJR43453.1"/>
    <property type="molecule type" value="Genomic_DNA"/>
</dbReference>
<keyword evidence="2 8" id="KW-0677">Repeat</keyword>
<dbReference type="GO" id="GO:0008270">
    <property type="term" value="F:zinc ion binding"/>
    <property type="evidence" value="ECO:0007669"/>
    <property type="project" value="UniProtKB-UniRule"/>
</dbReference>
<dbReference type="GO" id="GO:0005737">
    <property type="term" value="C:cytoplasm"/>
    <property type="evidence" value="ECO:0007669"/>
    <property type="project" value="UniProtKB-SubCell"/>
</dbReference>
<dbReference type="GO" id="GO:0042026">
    <property type="term" value="P:protein refolding"/>
    <property type="evidence" value="ECO:0007669"/>
    <property type="project" value="TreeGrafter"/>
</dbReference>
<dbReference type="InterPro" id="IPR002939">
    <property type="entry name" value="DnaJ_C"/>
</dbReference>
<keyword evidence="8" id="KW-0235">DNA replication</keyword>
<dbReference type="Pfam" id="PF01556">
    <property type="entry name" value="DnaJ_C"/>
    <property type="match status" value="1"/>
</dbReference>
<evidence type="ECO:0000256" key="8">
    <source>
        <dbReference type="HAMAP-Rule" id="MF_01152"/>
    </source>
</evidence>
<dbReference type="Gene3D" id="1.10.287.110">
    <property type="entry name" value="DnaJ domain"/>
    <property type="match status" value="1"/>
</dbReference>
<dbReference type="InterPro" id="IPR001305">
    <property type="entry name" value="HSP_DnaJ_Cys-rich_dom"/>
</dbReference>
<keyword evidence="8" id="KW-0963">Cytoplasm</keyword>
<comment type="subcellular location">
    <subcellularLocation>
        <location evidence="8">Cytoplasm</location>
    </subcellularLocation>
</comment>
<dbReference type="PROSITE" id="PS50076">
    <property type="entry name" value="DNAJ_2"/>
    <property type="match status" value="1"/>
</dbReference>
<keyword evidence="1 8" id="KW-0479">Metal-binding</keyword>
<keyword evidence="4 8" id="KW-0862">Zinc</keyword>
<organism evidence="12 13">
    <name type="scientific">Mycoplasma miroungigenitalium</name>
    <dbReference type="NCBI Taxonomy" id="754515"/>
    <lineage>
        <taxon>Bacteria</taxon>
        <taxon>Bacillati</taxon>
        <taxon>Mycoplasmatota</taxon>
        <taxon>Mollicutes</taxon>
        <taxon>Mycoplasmataceae</taxon>
        <taxon>Mycoplasma</taxon>
    </lineage>
</organism>
<evidence type="ECO:0000256" key="6">
    <source>
        <dbReference type="ARBA" id="ARBA00061004"/>
    </source>
</evidence>
<dbReference type="PROSITE" id="PS51188">
    <property type="entry name" value="ZF_CR"/>
    <property type="match status" value="1"/>
</dbReference>
<dbReference type="Gene3D" id="2.60.260.20">
    <property type="entry name" value="Urease metallochaperone UreE, N-terminal domain"/>
    <property type="match status" value="2"/>
</dbReference>
<evidence type="ECO:0000256" key="7">
    <source>
        <dbReference type="ARBA" id="ARBA00067609"/>
    </source>
</evidence>
<dbReference type="GO" id="GO:0031072">
    <property type="term" value="F:heat shock protein binding"/>
    <property type="evidence" value="ECO:0007669"/>
    <property type="project" value="InterPro"/>
</dbReference>
<evidence type="ECO:0000259" key="10">
    <source>
        <dbReference type="PROSITE" id="PS50076"/>
    </source>
</evidence>
<evidence type="ECO:0000259" key="11">
    <source>
        <dbReference type="PROSITE" id="PS51188"/>
    </source>
</evidence>
<comment type="cofactor">
    <cofactor evidence="8">
        <name>Zn(2+)</name>
        <dbReference type="ChEBI" id="CHEBI:29105"/>
    </cofactor>
    <text evidence="8">Binds 2 Zn(2+) ions per monomer.</text>
</comment>
<dbReference type="InterPro" id="IPR001623">
    <property type="entry name" value="DnaJ_domain"/>
</dbReference>
<feature type="binding site" evidence="8">
    <location>
        <position position="140"/>
    </location>
    <ligand>
        <name>Zn(2+)</name>
        <dbReference type="ChEBI" id="CHEBI:29105"/>
        <label>1</label>
    </ligand>
</feature>
<comment type="domain">
    <text evidence="8">The J domain is necessary and sufficient to stimulate DnaK ATPase activity. Zinc center 1 plays an important role in the autonomous, DnaK-independent chaperone activity of DnaJ. Zinc center 2 is essential for interaction with DnaK and for DnaJ activity.</text>
</comment>
<evidence type="ECO:0000256" key="1">
    <source>
        <dbReference type="ARBA" id="ARBA00022723"/>
    </source>
</evidence>
<feature type="zinc finger region" description="CR-type" evidence="9">
    <location>
        <begin position="127"/>
        <end position="209"/>
    </location>
</feature>
<reference evidence="12 13" key="1">
    <citation type="submission" date="2020-05" db="EMBL/GenBank/DDBJ databases">
        <title>Novel Mycoplasma species detected in Mirounga angustirostris (northern elephant seal) from the USA.</title>
        <authorList>
            <person name="Volokhov D.V."/>
        </authorList>
    </citation>
    <scope>NUCLEOTIDE SEQUENCE [LARGE SCALE GENOMIC DNA]</scope>
    <source>
        <strain evidence="12 13">Mirounga ES2806-GEN</strain>
    </source>
</reference>
<keyword evidence="13" id="KW-1185">Reference proteome</keyword>
<comment type="function">
    <text evidence="8">Participates actively in the response to hyperosmotic and heat shock by preventing the aggregation of stress-denatured proteins and by disaggregating proteins, also in an autonomous, DnaK-independent fashion. Unfolded proteins bind initially to DnaJ; upon interaction with the DnaJ-bound protein, DnaK hydrolyzes its bound ATP, resulting in the formation of a stable complex. GrpE releases ADP from DnaK; ATP binding to DnaK triggers the release of the substrate protein, thus completing the reaction cycle. Several rounds of ATP-dependent interactions between DnaJ, DnaK and GrpE are required for fully efficient folding. Also involved, together with DnaK and GrpE, in the DNA replication of plasmids through activation of initiation proteins.</text>
</comment>
<evidence type="ECO:0000256" key="9">
    <source>
        <dbReference type="PROSITE-ProRule" id="PRU00546"/>
    </source>
</evidence>
<dbReference type="GO" id="GO:0009408">
    <property type="term" value="P:response to heat"/>
    <property type="evidence" value="ECO:0007669"/>
    <property type="project" value="InterPro"/>
</dbReference>
<feature type="binding site" evidence="8">
    <location>
        <position position="157"/>
    </location>
    <ligand>
        <name>Zn(2+)</name>
        <dbReference type="ChEBI" id="CHEBI:29105"/>
        <label>2</label>
    </ligand>
</feature>
<dbReference type="Pfam" id="PF00684">
    <property type="entry name" value="DnaJ_CXXCXGXG"/>
    <property type="match status" value="1"/>
</dbReference>
<evidence type="ECO:0000313" key="12">
    <source>
        <dbReference type="EMBL" id="QJR43453.1"/>
    </source>
</evidence>
<comment type="subunit">
    <text evidence="8">Homodimer.</text>
</comment>
<dbReference type="FunFam" id="2.10.230.10:FF:000002">
    <property type="entry name" value="Molecular chaperone DnaJ"/>
    <property type="match status" value="1"/>
</dbReference>
<dbReference type="PRINTS" id="PR00625">
    <property type="entry name" value="JDOMAIN"/>
</dbReference>
<evidence type="ECO:0000256" key="4">
    <source>
        <dbReference type="ARBA" id="ARBA00022833"/>
    </source>
</evidence>
<proteinExistence type="inferred from homology"/>
<feature type="binding site" evidence="8">
    <location>
        <position position="160"/>
    </location>
    <ligand>
        <name>Zn(2+)</name>
        <dbReference type="ChEBI" id="CHEBI:29105"/>
        <label>2</label>
    </ligand>
</feature>
<keyword evidence="8" id="KW-0346">Stress response</keyword>
<dbReference type="InterPro" id="IPR036410">
    <property type="entry name" value="HSP_DnaJ_Cys-rich_dom_sf"/>
</dbReference>
<dbReference type="SUPFAM" id="SSF46565">
    <property type="entry name" value="Chaperone J-domain"/>
    <property type="match status" value="1"/>
</dbReference>
<keyword evidence="5 8" id="KW-0143">Chaperone</keyword>
<feature type="binding site" evidence="8">
    <location>
        <position position="200"/>
    </location>
    <ligand>
        <name>Zn(2+)</name>
        <dbReference type="ChEBI" id="CHEBI:29105"/>
        <label>1</label>
    </ligand>
</feature>
<evidence type="ECO:0000256" key="3">
    <source>
        <dbReference type="ARBA" id="ARBA00022771"/>
    </source>
</evidence>